<sequence>MEDTAGAGQTSLSEFDQVGLRQKYREERDKRLRPDGNAQYLDVSGELAAFAADPYLASSPGGRPRAPRIAEVDVLVLGGGWSGLQMAVQLQKAGTTDFLIVDQAGDFGGVWYWNRYPGVRCDMESYIYMPLLEEVGTVPTEKYAGGPEMLEHARAIGRKFDLYSRALLGTTVLDVTWNESRSRWAVRTDRDDLVLARYLTIGTGPLSRAKLPGIKGIEGFRGKSFHSSRWDYTVTGGDWSGKLDKLGDKRVALIGTGASSIQILPHLAESAQQVYLFQRTPSTVNARNNRPTDREWFRSQEPGWQRRRMDNFVQMMAGLPVEDLIADEATDMGRRMAAAMTAANGRPDVAMMQAVDFQKMQELRQRVTEIVEDPTTAASLQPWYDYFCKRPLFSDDYYPAFNNDNVTLVDTDGRGVDHVTERAIVFDGVEYEVDLIIYGTGFDAMAPTYKAGGYDLIGRDGVSLAGHWRDGMRSLHGMMTSRFPNLFLTGGVEQAAISINLPHVASHQARHIAALIARFRRAGVTVAEVTPEAEQRWADEMARVHVDRSRYESECTPSYYNNEGKREDVRPSVNGGQYGRGPIGYITVIEDWVATDVERDIRLTAGSPTRTDVFDVEH</sequence>
<comment type="caution">
    <text evidence="9">The sequence shown here is derived from an EMBL/GenBank/DDBJ whole genome shotgun (WGS) entry which is preliminary data.</text>
</comment>
<dbReference type="RefSeq" id="WP_252445026.1">
    <property type="nucleotide sequence ID" value="NZ_JAGSOV010000073.1"/>
</dbReference>
<keyword evidence="6" id="KW-0560">Oxidoreductase</keyword>
<keyword evidence="10" id="KW-1185">Reference proteome</keyword>
<accession>A0ABT1AA26</accession>
<comment type="cofactor">
    <cofactor evidence="1">
        <name>FAD</name>
        <dbReference type="ChEBI" id="CHEBI:57692"/>
    </cofactor>
</comment>
<dbReference type="PRINTS" id="PR00420">
    <property type="entry name" value="RNGMNOXGNASE"/>
</dbReference>
<evidence type="ECO:0000256" key="4">
    <source>
        <dbReference type="ARBA" id="ARBA00022827"/>
    </source>
</evidence>
<evidence type="ECO:0000256" key="7">
    <source>
        <dbReference type="ARBA" id="ARBA00023033"/>
    </source>
</evidence>
<keyword evidence="7" id="KW-0503">Monooxygenase</keyword>
<organism evidence="9 10">
    <name type="scientific">Pseudonocardia humida</name>
    <dbReference type="NCBI Taxonomy" id="2800819"/>
    <lineage>
        <taxon>Bacteria</taxon>
        <taxon>Bacillati</taxon>
        <taxon>Actinomycetota</taxon>
        <taxon>Actinomycetes</taxon>
        <taxon>Pseudonocardiales</taxon>
        <taxon>Pseudonocardiaceae</taxon>
        <taxon>Pseudonocardia</taxon>
    </lineage>
</organism>
<dbReference type="PANTHER" id="PTHR43098">
    <property type="entry name" value="L-ORNITHINE N(5)-MONOOXYGENASE-RELATED"/>
    <property type="match status" value="1"/>
</dbReference>
<evidence type="ECO:0000256" key="1">
    <source>
        <dbReference type="ARBA" id="ARBA00001974"/>
    </source>
</evidence>
<evidence type="ECO:0000256" key="5">
    <source>
        <dbReference type="ARBA" id="ARBA00022857"/>
    </source>
</evidence>
<keyword evidence="3" id="KW-0285">Flavoprotein</keyword>
<dbReference type="InterPro" id="IPR050775">
    <property type="entry name" value="FAD-binding_Monooxygenases"/>
</dbReference>
<proteinExistence type="inferred from homology"/>
<dbReference type="SUPFAM" id="SSF51905">
    <property type="entry name" value="FAD/NAD(P)-binding domain"/>
    <property type="match status" value="1"/>
</dbReference>
<protein>
    <submittedName>
        <fullName evidence="9">NAD(P)/FAD-dependent oxidoreductase</fullName>
    </submittedName>
</protein>
<evidence type="ECO:0000256" key="2">
    <source>
        <dbReference type="ARBA" id="ARBA00010139"/>
    </source>
</evidence>
<comment type="similarity">
    <text evidence="2">Belongs to the FAD-binding monooxygenase family.</text>
</comment>
<evidence type="ECO:0000256" key="8">
    <source>
        <dbReference type="SAM" id="MobiDB-lite"/>
    </source>
</evidence>
<feature type="region of interest" description="Disordered" evidence="8">
    <location>
        <begin position="1"/>
        <end position="20"/>
    </location>
</feature>
<reference evidence="9" key="1">
    <citation type="submission" date="2021-04" db="EMBL/GenBank/DDBJ databases">
        <title>Pseudonocardia sp. nov., isolated from sandy soil of mangrove forest.</title>
        <authorList>
            <person name="Zan Z."/>
            <person name="Huang R."/>
            <person name="Liu W."/>
        </authorList>
    </citation>
    <scope>NUCLEOTIDE SEQUENCE</scope>
    <source>
        <strain evidence="9">S2-4</strain>
    </source>
</reference>
<dbReference type="Gene3D" id="3.50.50.60">
    <property type="entry name" value="FAD/NAD(P)-binding domain"/>
    <property type="match status" value="2"/>
</dbReference>
<keyword evidence="5" id="KW-0521">NADP</keyword>
<evidence type="ECO:0000313" key="9">
    <source>
        <dbReference type="EMBL" id="MCO1659911.1"/>
    </source>
</evidence>
<evidence type="ECO:0000256" key="6">
    <source>
        <dbReference type="ARBA" id="ARBA00023002"/>
    </source>
</evidence>
<dbReference type="Proteomes" id="UP001165283">
    <property type="component" value="Unassembled WGS sequence"/>
</dbReference>
<dbReference type="Pfam" id="PF13738">
    <property type="entry name" value="Pyr_redox_3"/>
    <property type="match status" value="1"/>
</dbReference>
<evidence type="ECO:0000313" key="10">
    <source>
        <dbReference type="Proteomes" id="UP001165283"/>
    </source>
</evidence>
<name>A0ABT1AA26_9PSEU</name>
<evidence type="ECO:0000256" key="3">
    <source>
        <dbReference type="ARBA" id="ARBA00022630"/>
    </source>
</evidence>
<dbReference type="EMBL" id="JAGSOV010000073">
    <property type="protein sequence ID" value="MCO1659911.1"/>
    <property type="molecule type" value="Genomic_DNA"/>
</dbReference>
<dbReference type="InterPro" id="IPR036188">
    <property type="entry name" value="FAD/NAD-bd_sf"/>
</dbReference>
<keyword evidence="4" id="KW-0274">FAD</keyword>
<gene>
    <name evidence="9" type="ORF">KDL28_33100</name>
</gene>
<dbReference type="PANTHER" id="PTHR43098:SF4">
    <property type="entry name" value="BLR3857 PROTEIN"/>
    <property type="match status" value="1"/>
</dbReference>